<evidence type="ECO:0000313" key="8">
    <source>
        <dbReference type="EMBL" id="KDQ32803.1"/>
    </source>
</evidence>
<reference evidence="9" key="1">
    <citation type="journal article" date="2014" name="Proc. Natl. Acad. Sci. U.S.A.">
        <title>Extensive sampling of basidiomycete genomes demonstrates inadequacy of the white-rot/brown-rot paradigm for wood decay fungi.</title>
        <authorList>
            <person name="Riley R."/>
            <person name="Salamov A.A."/>
            <person name="Brown D.W."/>
            <person name="Nagy L.G."/>
            <person name="Floudas D."/>
            <person name="Held B.W."/>
            <person name="Levasseur A."/>
            <person name="Lombard V."/>
            <person name="Morin E."/>
            <person name="Otillar R."/>
            <person name="Lindquist E.A."/>
            <person name="Sun H."/>
            <person name="LaButti K.M."/>
            <person name="Schmutz J."/>
            <person name="Jabbour D."/>
            <person name="Luo H."/>
            <person name="Baker S.E."/>
            <person name="Pisabarro A.G."/>
            <person name="Walton J.D."/>
            <person name="Blanchette R.A."/>
            <person name="Henrissat B."/>
            <person name="Martin F."/>
            <person name="Cullen D."/>
            <person name="Hibbett D.S."/>
            <person name="Grigoriev I.V."/>
        </authorList>
    </citation>
    <scope>NUCLEOTIDE SEQUENCE [LARGE SCALE GENOMIC DNA]</scope>
    <source>
        <strain evidence="9">PC15</strain>
    </source>
</reference>
<dbReference type="HOGENOM" id="CLU_148208_0_0_1"/>
<feature type="region of interest" description="Disordered" evidence="7">
    <location>
        <begin position="40"/>
        <end position="60"/>
    </location>
</feature>
<evidence type="ECO:0000256" key="6">
    <source>
        <dbReference type="RuleBase" id="RU361182"/>
    </source>
</evidence>
<evidence type="ECO:0000256" key="5">
    <source>
        <dbReference type="HAMAP-Rule" id="MF_03048"/>
    </source>
</evidence>
<comment type="PTM">
    <text evidence="5">C-terminal thiocarboxylation occurs in 2 steps, it is first acyl-adenylated (-COAMP) via the hesA/moeB/thiF part of UBA4, then thiocarboxylated (-COSH) via the rhodanese domain of UBA4.</text>
</comment>
<dbReference type="SUPFAM" id="SSF54285">
    <property type="entry name" value="MoaD/ThiS"/>
    <property type="match status" value="1"/>
</dbReference>
<dbReference type="STRING" id="1137138.A0A067NXL5"/>
<proteinExistence type="inferred from homology"/>
<evidence type="ECO:0000256" key="1">
    <source>
        <dbReference type="ARBA" id="ARBA00022490"/>
    </source>
</evidence>
<dbReference type="InterPro" id="IPR012675">
    <property type="entry name" value="Beta-grasp_dom_sf"/>
</dbReference>
<dbReference type="InterPro" id="IPR016155">
    <property type="entry name" value="Mopterin_synth/thiamin_S_b"/>
</dbReference>
<dbReference type="PIRSF" id="PIRSF037379">
    <property type="entry name" value="Ubiquitin-related_modifier_1"/>
    <property type="match status" value="1"/>
</dbReference>
<evidence type="ECO:0000256" key="2">
    <source>
        <dbReference type="ARBA" id="ARBA00022499"/>
    </source>
</evidence>
<comment type="pathway">
    <text evidence="5 6">tRNA modification; 5-methoxycarbonylmethyl-2-thiouridine-tRNA biosynthesis.</text>
</comment>
<dbReference type="PANTHER" id="PTHR14986">
    <property type="entry name" value="RURM1 PROTEIN"/>
    <property type="match status" value="1"/>
</dbReference>
<dbReference type="HAMAP" id="MF_03048">
    <property type="entry name" value="Urm1"/>
    <property type="match status" value="1"/>
</dbReference>
<dbReference type="InterPro" id="IPR015221">
    <property type="entry name" value="Urm1"/>
</dbReference>
<dbReference type="GO" id="GO:0034227">
    <property type="term" value="P:tRNA thio-modification"/>
    <property type="evidence" value="ECO:0007669"/>
    <property type="project" value="UniProtKB-UniRule"/>
</dbReference>
<keyword evidence="4 5" id="KW-0833">Ubl conjugation pathway</keyword>
<comment type="similarity">
    <text evidence="5 6">Belongs to the URM1 family.</text>
</comment>
<keyword evidence="1 5" id="KW-0963">Cytoplasm</keyword>
<dbReference type="UniPathway" id="UPA00988"/>
<dbReference type="Gene3D" id="3.10.20.30">
    <property type="match status" value="1"/>
</dbReference>
<name>A0A067NXL5_PLEO1</name>
<keyword evidence="2 5" id="KW-1017">Isopeptide bond</keyword>
<dbReference type="VEuPathDB" id="FungiDB:PLEOSDRAFT_1087562"/>
<dbReference type="GO" id="GO:0005829">
    <property type="term" value="C:cytosol"/>
    <property type="evidence" value="ECO:0007669"/>
    <property type="project" value="UniProtKB-UniRule"/>
</dbReference>
<dbReference type="EMBL" id="KL198004">
    <property type="protein sequence ID" value="KDQ32803.1"/>
    <property type="molecule type" value="Genomic_DNA"/>
</dbReference>
<evidence type="ECO:0000313" key="9">
    <source>
        <dbReference type="Proteomes" id="UP000027073"/>
    </source>
</evidence>
<dbReference type="AlphaFoldDB" id="A0A067NXL5"/>
<accession>A0A067NXL5</accession>
<comment type="subcellular location">
    <subcellularLocation>
        <location evidence="5 6">Cytoplasm</location>
    </subcellularLocation>
</comment>
<dbReference type="Pfam" id="PF09138">
    <property type="entry name" value="Urm1"/>
    <property type="match status" value="1"/>
</dbReference>
<protein>
    <recommendedName>
        <fullName evidence="5 6">Ubiquitin-related modifier 1</fullName>
    </recommendedName>
</protein>
<keyword evidence="3 5" id="KW-0819">tRNA processing</keyword>
<comment type="function">
    <text evidence="5">Acts as a sulfur carrier required for 2-thiolation of mcm(5)S(2)U at tRNA wobble positions of cytosolic tRNA(Lys), tRNA(Glu) and tRNA(Gln). Serves as sulfur donor in tRNA 2-thiolation reaction by being thiocarboxylated (-COSH) at its C-terminus by the MOCS3 homolog UBA4. The sulfur is then transferred to tRNA to form 2-thiolation of mcm(5)S(2)U. Prior mcm(5) tRNA modification by the elongator complex is required for 2-thiolation. Also acts as a ubiquitin-like protein (UBL) that is covalently conjugated via an isopeptide bond to lysine residues of target proteins such as AHP1. The thiocarboxylated form serves as substrate for conjugation and oxidative stress specifically induces the formation of UBL-protein conjugates.</text>
</comment>
<evidence type="ECO:0000256" key="4">
    <source>
        <dbReference type="ARBA" id="ARBA00022786"/>
    </source>
</evidence>
<evidence type="ECO:0000256" key="7">
    <source>
        <dbReference type="SAM" id="MobiDB-lite"/>
    </source>
</evidence>
<dbReference type="FunCoup" id="A0A067NXL5">
    <property type="interactions" value="382"/>
</dbReference>
<sequence length="136" mass="15084">MASSISLRIEFGGGLELLFANQRSHKLTLPKFVPISNSTSLSSITSPNLNDTDTESATSDDAAIPDGFKRVDVTYLLHHLRDHLLKERPELFMDKETVRPGILVLINDTDWELEGEGEYELKSGDELVFISTLHGG</sequence>
<feature type="modified residue" description="1-thioglycine" evidence="5">
    <location>
        <position position="136"/>
    </location>
</feature>
<feature type="cross-link" description="Glycyl lysine isopeptide (Gly-Lys) (interchain with K-? in acceptor proteins)" evidence="5">
    <location>
        <position position="136"/>
    </location>
</feature>
<organism evidence="8 9">
    <name type="scientific">Pleurotus ostreatus (strain PC15)</name>
    <name type="common">Oyster mushroom</name>
    <dbReference type="NCBI Taxonomy" id="1137138"/>
    <lineage>
        <taxon>Eukaryota</taxon>
        <taxon>Fungi</taxon>
        <taxon>Dikarya</taxon>
        <taxon>Basidiomycota</taxon>
        <taxon>Agaricomycotina</taxon>
        <taxon>Agaricomycetes</taxon>
        <taxon>Agaricomycetidae</taxon>
        <taxon>Agaricales</taxon>
        <taxon>Pleurotineae</taxon>
        <taxon>Pleurotaceae</taxon>
        <taxon>Pleurotus</taxon>
    </lineage>
</organism>
<dbReference type="OrthoDB" id="10248987at2759"/>
<dbReference type="GO" id="GO:0002098">
    <property type="term" value="P:tRNA wobble uridine modification"/>
    <property type="evidence" value="ECO:0007669"/>
    <property type="project" value="UniProtKB-UniRule"/>
</dbReference>
<dbReference type="Proteomes" id="UP000027073">
    <property type="component" value="Unassembled WGS sequence"/>
</dbReference>
<dbReference type="GO" id="GO:0032447">
    <property type="term" value="P:protein urmylation"/>
    <property type="evidence" value="ECO:0007669"/>
    <property type="project" value="UniProtKB-UniRule"/>
</dbReference>
<evidence type="ECO:0000256" key="3">
    <source>
        <dbReference type="ARBA" id="ARBA00022694"/>
    </source>
</evidence>
<dbReference type="InParanoid" id="A0A067NXL5"/>
<gene>
    <name evidence="5" type="primary">URM1</name>
    <name evidence="8" type="ORF">PLEOSDRAFT_1087562</name>
</gene>